<protein>
    <submittedName>
        <fullName evidence="6">Uncharacterized protein</fullName>
    </submittedName>
</protein>
<evidence type="ECO:0000256" key="1">
    <source>
        <dbReference type="ARBA" id="ARBA00004496"/>
    </source>
</evidence>
<feature type="compositionally biased region" description="Polar residues" evidence="5">
    <location>
        <begin position="30"/>
        <end position="40"/>
    </location>
</feature>
<evidence type="ECO:0000313" key="6">
    <source>
        <dbReference type="EMBL" id="RXH87387.1"/>
    </source>
</evidence>
<accession>A0A498IYG5</accession>
<reference evidence="6 7" key="1">
    <citation type="submission" date="2018-10" db="EMBL/GenBank/DDBJ databases">
        <title>A high-quality apple genome assembly.</title>
        <authorList>
            <person name="Hu J."/>
        </authorList>
    </citation>
    <scope>NUCLEOTIDE SEQUENCE [LARGE SCALE GENOMIC DNA]</scope>
    <source>
        <strain evidence="7">cv. HFTH1</strain>
        <tissue evidence="6">Young leaf</tissue>
    </source>
</reference>
<name>A0A498IYG5_MALDO</name>
<evidence type="ECO:0000313" key="7">
    <source>
        <dbReference type="Proteomes" id="UP000290289"/>
    </source>
</evidence>
<dbReference type="EMBL" id="RDQH01000336">
    <property type="protein sequence ID" value="RXH87387.1"/>
    <property type="molecule type" value="Genomic_DNA"/>
</dbReference>
<dbReference type="Proteomes" id="UP000290289">
    <property type="component" value="Chromosome 10"/>
</dbReference>
<evidence type="ECO:0000256" key="2">
    <source>
        <dbReference type="ARBA" id="ARBA00008332"/>
    </source>
</evidence>
<dbReference type="GO" id="GO:0005737">
    <property type="term" value="C:cytoplasm"/>
    <property type="evidence" value="ECO:0007669"/>
    <property type="project" value="UniProtKB-SubCell"/>
</dbReference>
<sequence>MFPSLFGGRDPFGDPFFSLPIGSIFESSMFGPSSRSSDTPESGRANKISVEELNSDDEGGEDKVTGDERDNIGKQSVLGKEPSIEHPDDVFNFNGVEVSTGKGLLEV</sequence>
<evidence type="ECO:0000256" key="3">
    <source>
        <dbReference type="ARBA" id="ARBA00022490"/>
    </source>
</evidence>
<keyword evidence="4" id="KW-0597">Phosphoprotein</keyword>
<feature type="region of interest" description="Disordered" evidence="5">
    <location>
        <begin position="28"/>
        <end position="88"/>
    </location>
</feature>
<dbReference type="AlphaFoldDB" id="A0A498IYG5"/>
<keyword evidence="3" id="KW-0963">Cytoplasm</keyword>
<feature type="compositionally biased region" description="Basic and acidic residues" evidence="5">
    <location>
        <begin position="61"/>
        <end position="72"/>
    </location>
</feature>
<comment type="similarity">
    <text evidence="2">Belongs to the MLF family.</text>
</comment>
<proteinExistence type="inferred from homology"/>
<evidence type="ECO:0000256" key="5">
    <source>
        <dbReference type="SAM" id="MobiDB-lite"/>
    </source>
</evidence>
<dbReference type="PANTHER" id="PTHR13105">
    <property type="entry name" value="MYELOID LEUKEMIA FACTOR"/>
    <property type="match status" value="1"/>
</dbReference>
<dbReference type="InterPro" id="IPR019376">
    <property type="entry name" value="Myeloid_leukemia_factor"/>
</dbReference>
<keyword evidence="7" id="KW-1185">Reference proteome</keyword>
<gene>
    <name evidence="6" type="ORF">DVH24_034287</name>
</gene>
<comment type="caution">
    <text evidence="6">The sequence shown here is derived from an EMBL/GenBank/DDBJ whole genome shotgun (WGS) entry which is preliminary data.</text>
</comment>
<organism evidence="6 7">
    <name type="scientific">Malus domestica</name>
    <name type="common">Apple</name>
    <name type="synonym">Pyrus malus</name>
    <dbReference type="NCBI Taxonomy" id="3750"/>
    <lineage>
        <taxon>Eukaryota</taxon>
        <taxon>Viridiplantae</taxon>
        <taxon>Streptophyta</taxon>
        <taxon>Embryophyta</taxon>
        <taxon>Tracheophyta</taxon>
        <taxon>Spermatophyta</taxon>
        <taxon>Magnoliopsida</taxon>
        <taxon>eudicotyledons</taxon>
        <taxon>Gunneridae</taxon>
        <taxon>Pentapetalae</taxon>
        <taxon>rosids</taxon>
        <taxon>fabids</taxon>
        <taxon>Rosales</taxon>
        <taxon>Rosaceae</taxon>
        <taxon>Amygdaloideae</taxon>
        <taxon>Maleae</taxon>
        <taxon>Malus</taxon>
    </lineage>
</organism>
<comment type="subcellular location">
    <subcellularLocation>
        <location evidence="1">Cytoplasm</location>
    </subcellularLocation>
</comment>
<evidence type="ECO:0000256" key="4">
    <source>
        <dbReference type="ARBA" id="ARBA00022553"/>
    </source>
</evidence>